<accession>A0A8S9MQ05</accession>
<dbReference type="EMBL" id="QGKX02002183">
    <property type="protein sequence ID" value="KAF3485461.1"/>
    <property type="molecule type" value="Genomic_DNA"/>
</dbReference>
<feature type="region of interest" description="Disordered" evidence="1">
    <location>
        <begin position="57"/>
        <end position="113"/>
    </location>
</feature>
<reference evidence="2" key="1">
    <citation type="submission" date="2019-12" db="EMBL/GenBank/DDBJ databases">
        <title>Genome sequencing and annotation of Brassica cretica.</title>
        <authorList>
            <person name="Studholme D.J."/>
            <person name="Sarris P."/>
        </authorList>
    </citation>
    <scope>NUCLEOTIDE SEQUENCE</scope>
    <source>
        <strain evidence="2">PFS-109/04</strain>
        <tissue evidence="2">Leaf</tissue>
    </source>
</reference>
<sequence length="113" mass="12300">MDEPEFVGTVGGDIAYDLGLLDDDADDAIYHRWMVDSQCKNNSLMKRILKAITGGCLRTPSTAEPHRAQPTQSSHRPGKEPAGTAGVEEETPWASPRSRNKRSAGQSESDDTD</sequence>
<organism evidence="2 3">
    <name type="scientific">Brassica cretica</name>
    <name type="common">Mustard</name>
    <dbReference type="NCBI Taxonomy" id="69181"/>
    <lineage>
        <taxon>Eukaryota</taxon>
        <taxon>Viridiplantae</taxon>
        <taxon>Streptophyta</taxon>
        <taxon>Embryophyta</taxon>
        <taxon>Tracheophyta</taxon>
        <taxon>Spermatophyta</taxon>
        <taxon>Magnoliopsida</taxon>
        <taxon>eudicotyledons</taxon>
        <taxon>Gunneridae</taxon>
        <taxon>Pentapetalae</taxon>
        <taxon>rosids</taxon>
        <taxon>malvids</taxon>
        <taxon>Brassicales</taxon>
        <taxon>Brassicaceae</taxon>
        <taxon>Brassiceae</taxon>
        <taxon>Brassica</taxon>
    </lineage>
</organism>
<evidence type="ECO:0000313" key="2">
    <source>
        <dbReference type="EMBL" id="KAF3485461.1"/>
    </source>
</evidence>
<comment type="caution">
    <text evidence="2">The sequence shown here is derived from an EMBL/GenBank/DDBJ whole genome shotgun (WGS) entry which is preliminary data.</text>
</comment>
<name>A0A8S9MQ05_BRACR</name>
<gene>
    <name evidence="2" type="ORF">F2Q69_00052710</name>
</gene>
<proteinExistence type="predicted"/>
<dbReference type="Proteomes" id="UP000712600">
    <property type="component" value="Unassembled WGS sequence"/>
</dbReference>
<protein>
    <submittedName>
        <fullName evidence="2">Uncharacterized protein</fullName>
    </submittedName>
</protein>
<evidence type="ECO:0000313" key="3">
    <source>
        <dbReference type="Proteomes" id="UP000712600"/>
    </source>
</evidence>
<dbReference type="AlphaFoldDB" id="A0A8S9MQ05"/>
<evidence type="ECO:0000256" key="1">
    <source>
        <dbReference type="SAM" id="MobiDB-lite"/>
    </source>
</evidence>